<comment type="subunit">
    <text evidence="2 7">Heterodimer of SbcC and SbcD.</text>
</comment>
<comment type="caution">
    <text evidence="10">The sequence shown here is derived from an EMBL/GenBank/DDBJ whole genome shotgun (WGS) entry which is preliminary data.</text>
</comment>
<dbReference type="AlphaFoldDB" id="A0A0M2NGY1"/>
<feature type="domain" description="Nuclease SbcCD subunit D C-terminal" evidence="9">
    <location>
        <begin position="257"/>
        <end position="344"/>
    </location>
</feature>
<sequence>MRILHTSDWHLGLSLNNTSLLEEQRHFIGRLLEIVDEEKIDVVIVAGDVFDNAVSNADAIALYNEAMTQLCIEKKVPVLVCAGNHDGAARLASCGALLEKAGLYIAGSVRDGLKTVLIKDTAFHLLPFFSIEEVRFLYPDEEIKSYDAAMRVLMENEKKEKGKNVLVAHCFVTGAQVSDSDHSAMVGGANMVGWDAFQGFDYVALGHLHRAQDVAKGVRYSGAPVKYSFGEANAQKSVTVIDTEDFSYREVPLEMCHDVRVIKGAYEEILDFAQNDPRREDYVKIELTDEYAHMEIINTFRNFYRNLLSFAGKQLSDGNDETTLTVDETVSLHPEEIMKMFYSEFTGGEEPSENQLSWFRKALFAKKGGDAQ</sequence>
<keyword evidence="6 7" id="KW-0269">Exonuclease</keyword>
<dbReference type="RefSeq" id="WP_046443090.1">
    <property type="nucleotide sequence ID" value="NZ_JAXDTA010000032.1"/>
</dbReference>
<evidence type="ECO:0000259" key="8">
    <source>
        <dbReference type="Pfam" id="PF00149"/>
    </source>
</evidence>
<dbReference type="PANTHER" id="PTHR30337">
    <property type="entry name" value="COMPONENT OF ATP-DEPENDENT DSDNA EXONUCLEASE"/>
    <property type="match status" value="1"/>
</dbReference>
<dbReference type="InterPro" id="IPR004593">
    <property type="entry name" value="SbcD"/>
</dbReference>
<evidence type="ECO:0000313" key="10">
    <source>
        <dbReference type="EMBL" id="KKI51413.1"/>
    </source>
</evidence>
<dbReference type="OrthoDB" id="9773856at2"/>
<keyword evidence="7" id="KW-0235">DNA replication</keyword>
<evidence type="ECO:0000256" key="2">
    <source>
        <dbReference type="ARBA" id="ARBA00011322"/>
    </source>
</evidence>
<evidence type="ECO:0000259" key="9">
    <source>
        <dbReference type="Pfam" id="PF12320"/>
    </source>
</evidence>
<dbReference type="Pfam" id="PF12320">
    <property type="entry name" value="SbcD_C"/>
    <property type="match status" value="1"/>
</dbReference>
<dbReference type="InterPro" id="IPR004843">
    <property type="entry name" value="Calcineurin-like_PHP"/>
</dbReference>
<keyword evidence="4 7" id="KW-0540">Nuclease</keyword>
<dbReference type="SUPFAM" id="SSF56300">
    <property type="entry name" value="Metallo-dependent phosphatases"/>
    <property type="match status" value="1"/>
</dbReference>
<dbReference type="PANTHER" id="PTHR30337:SF0">
    <property type="entry name" value="NUCLEASE SBCCD SUBUNIT D"/>
    <property type="match status" value="1"/>
</dbReference>
<organism evidence="10 11">
    <name type="scientific">Christensenella hongkongensis</name>
    <dbReference type="NCBI Taxonomy" id="270498"/>
    <lineage>
        <taxon>Bacteria</taxon>
        <taxon>Bacillati</taxon>
        <taxon>Bacillota</taxon>
        <taxon>Clostridia</taxon>
        <taxon>Christensenellales</taxon>
        <taxon>Christensenellaceae</taxon>
        <taxon>Christensenella</taxon>
    </lineage>
</organism>
<dbReference type="STRING" id="270498.CHK_1201"/>
<keyword evidence="5 7" id="KW-0378">Hydrolase</keyword>
<evidence type="ECO:0000313" key="11">
    <source>
        <dbReference type="Proteomes" id="UP000034076"/>
    </source>
</evidence>
<protein>
    <recommendedName>
        <fullName evidence="3 7">Nuclease SbcCD subunit D</fullName>
    </recommendedName>
</protein>
<evidence type="ECO:0000256" key="4">
    <source>
        <dbReference type="ARBA" id="ARBA00022722"/>
    </source>
</evidence>
<dbReference type="Pfam" id="PF00149">
    <property type="entry name" value="Metallophos"/>
    <property type="match status" value="1"/>
</dbReference>
<evidence type="ECO:0000256" key="7">
    <source>
        <dbReference type="RuleBase" id="RU363069"/>
    </source>
</evidence>
<keyword evidence="11" id="KW-1185">Reference proteome</keyword>
<dbReference type="GO" id="GO:0006260">
    <property type="term" value="P:DNA replication"/>
    <property type="evidence" value="ECO:0007669"/>
    <property type="project" value="UniProtKB-KW"/>
</dbReference>
<evidence type="ECO:0000256" key="6">
    <source>
        <dbReference type="ARBA" id="ARBA00022839"/>
    </source>
</evidence>
<name>A0A0M2NGY1_9FIRM</name>
<evidence type="ECO:0000256" key="3">
    <source>
        <dbReference type="ARBA" id="ARBA00013365"/>
    </source>
</evidence>
<dbReference type="EMBL" id="LAYJ01000078">
    <property type="protein sequence ID" value="KKI51413.1"/>
    <property type="molecule type" value="Genomic_DNA"/>
</dbReference>
<dbReference type="GO" id="GO:0004519">
    <property type="term" value="F:endonuclease activity"/>
    <property type="evidence" value="ECO:0007669"/>
    <property type="project" value="UniProtKB-KW"/>
</dbReference>
<dbReference type="GO" id="GO:0006310">
    <property type="term" value="P:DNA recombination"/>
    <property type="evidence" value="ECO:0007669"/>
    <property type="project" value="UniProtKB-KW"/>
</dbReference>
<comment type="similarity">
    <text evidence="1 7">Belongs to the SbcD family.</text>
</comment>
<dbReference type="InterPro" id="IPR041796">
    <property type="entry name" value="Mre11_N"/>
</dbReference>
<accession>A0A0M2NGY1</accession>
<comment type="function">
    <text evidence="7">SbcCD cleaves DNA hairpin structures. These structures can inhibit DNA replication and are intermediates in certain DNA recombination reactions. The complex acts as a 3'-&gt;5' double strand exonuclease that can open hairpins. It also has a 5' single-strand endonuclease activity.</text>
</comment>
<dbReference type="CDD" id="cd00840">
    <property type="entry name" value="MPP_Mre11_N"/>
    <property type="match status" value="1"/>
</dbReference>
<keyword evidence="7" id="KW-0255">Endonuclease</keyword>
<dbReference type="InterPro" id="IPR029052">
    <property type="entry name" value="Metallo-depent_PP-like"/>
</dbReference>
<keyword evidence="7" id="KW-0233">DNA recombination</keyword>
<dbReference type="Proteomes" id="UP000034076">
    <property type="component" value="Unassembled WGS sequence"/>
</dbReference>
<reference evidence="10 11" key="1">
    <citation type="submission" date="2015-04" db="EMBL/GenBank/DDBJ databases">
        <title>Draft genome sequence of bacteremic isolate Catabacter hongkongensis type strain HKU16T.</title>
        <authorList>
            <person name="Lau S.K."/>
            <person name="Teng J.L."/>
            <person name="Huang Y."/>
            <person name="Curreem S.O."/>
            <person name="Tsui S.K."/>
            <person name="Woo P.C."/>
        </authorList>
    </citation>
    <scope>NUCLEOTIDE SEQUENCE [LARGE SCALE GENOMIC DNA]</scope>
    <source>
        <strain evidence="10 11">HKU16</strain>
    </source>
</reference>
<evidence type="ECO:0000256" key="5">
    <source>
        <dbReference type="ARBA" id="ARBA00022801"/>
    </source>
</evidence>
<proteinExistence type="inferred from homology"/>
<dbReference type="Gene3D" id="3.60.21.10">
    <property type="match status" value="1"/>
</dbReference>
<evidence type="ECO:0000256" key="1">
    <source>
        <dbReference type="ARBA" id="ARBA00010555"/>
    </source>
</evidence>
<feature type="domain" description="Calcineurin-like phosphoesterase" evidence="8">
    <location>
        <begin position="1"/>
        <end position="210"/>
    </location>
</feature>
<dbReference type="InterPro" id="IPR026843">
    <property type="entry name" value="SbcD_C"/>
</dbReference>
<gene>
    <name evidence="7" type="primary">sbcD</name>
    <name evidence="10" type="ORF">CHK_1201</name>
</gene>
<dbReference type="GO" id="GO:0008408">
    <property type="term" value="F:3'-5' exonuclease activity"/>
    <property type="evidence" value="ECO:0007669"/>
    <property type="project" value="InterPro"/>
</dbReference>
<dbReference type="NCBIfam" id="TIGR00619">
    <property type="entry name" value="sbcd"/>
    <property type="match status" value="1"/>
</dbReference>
<dbReference type="InterPro" id="IPR050535">
    <property type="entry name" value="DNA_Repair-Maintenance_Comp"/>
</dbReference>
<dbReference type="PATRIC" id="fig|270498.16.peg.159"/>